<dbReference type="EMBL" id="BNCP01000057">
    <property type="protein sequence ID" value="GIL90478.1"/>
    <property type="molecule type" value="Genomic_DNA"/>
</dbReference>
<evidence type="ECO:0000313" key="3">
    <source>
        <dbReference type="Proteomes" id="UP000747110"/>
    </source>
</evidence>
<name>A0A8J4FU62_9CHLO</name>
<reference evidence="2" key="1">
    <citation type="journal article" date="2021" name="Proc. Natl. Acad. Sci. U.S.A.">
        <title>Three genomes in the algal genus Volvox reveal the fate of a haploid sex-determining region after a transition to homothallism.</title>
        <authorList>
            <person name="Yamamoto K."/>
            <person name="Hamaji T."/>
            <person name="Kawai-Toyooka H."/>
            <person name="Matsuzaki R."/>
            <person name="Takahashi F."/>
            <person name="Nishimura Y."/>
            <person name="Kawachi M."/>
            <person name="Noguchi H."/>
            <person name="Minakuchi Y."/>
            <person name="Umen J.G."/>
            <person name="Toyoda A."/>
            <person name="Nozaki H."/>
        </authorList>
    </citation>
    <scope>NUCLEOTIDE SEQUENCE</scope>
    <source>
        <strain evidence="2">NIES-3786</strain>
    </source>
</reference>
<evidence type="ECO:0000256" key="1">
    <source>
        <dbReference type="SAM" id="MobiDB-lite"/>
    </source>
</evidence>
<gene>
    <name evidence="2" type="ORF">Vretifemale_18127</name>
</gene>
<comment type="caution">
    <text evidence="2">The sequence shown here is derived from an EMBL/GenBank/DDBJ whole genome shotgun (WGS) entry which is preliminary data.</text>
</comment>
<dbReference type="AlphaFoldDB" id="A0A8J4FU62"/>
<organism evidence="2 3">
    <name type="scientific">Volvox reticuliferus</name>
    <dbReference type="NCBI Taxonomy" id="1737510"/>
    <lineage>
        <taxon>Eukaryota</taxon>
        <taxon>Viridiplantae</taxon>
        <taxon>Chlorophyta</taxon>
        <taxon>core chlorophytes</taxon>
        <taxon>Chlorophyceae</taxon>
        <taxon>CS clade</taxon>
        <taxon>Chlamydomonadales</taxon>
        <taxon>Volvocaceae</taxon>
        <taxon>Volvox</taxon>
    </lineage>
</organism>
<protein>
    <submittedName>
        <fullName evidence="2">Uncharacterized protein</fullName>
    </submittedName>
</protein>
<keyword evidence="3" id="KW-1185">Reference proteome</keyword>
<evidence type="ECO:0000313" key="2">
    <source>
        <dbReference type="EMBL" id="GIL90478.1"/>
    </source>
</evidence>
<feature type="region of interest" description="Disordered" evidence="1">
    <location>
        <begin position="20"/>
        <end position="40"/>
    </location>
</feature>
<accession>A0A8J4FU62</accession>
<sequence length="124" mass="13509">PQPQPPPQQQKRRLQLRQQLKQLRQQRRAALNSTAAPATAHLPPPVVLLHSLPPPLLVPVITSAMPREPRQSTVDPAANQSLIMNPADCAKPIPEEYPAGAYSNRGGDLLGMKSAAALRRAEPR</sequence>
<feature type="non-terminal residue" evidence="2">
    <location>
        <position position="124"/>
    </location>
</feature>
<dbReference type="Proteomes" id="UP000747110">
    <property type="component" value="Unassembled WGS sequence"/>
</dbReference>
<feature type="non-terminal residue" evidence="2">
    <location>
        <position position="1"/>
    </location>
</feature>
<proteinExistence type="predicted"/>